<evidence type="ECO:0000256" key="6">
    <source>
        <dbReference type="ARBA" id="ARBA00022884"/>
    </source>
</evidence>
<evidence type="ECO:0000256" key="8">
    <source>
        <dbReference type="ARBA" id="ARBA00023163"/>
    </source>
</evidence>
<comment type="caution">
    <text evidence="14">The sequence shown here is derived from an EMBL/GenBank/DDBJ whole genome shotgun (WGS) entry which is preliminary data.</text>
</comment>
<dbReference type="SMART" id="SM00357">
    <property type="entry name" value="CSP"/>
    <property type="match status" value="1"/>
</dbReference>
<dbReference type="InterPro" id="IPR012340">
    <property type="entry name" value="NA-bd_OB-fold"/>
</dbReference>
<accession>A0A2M8Z8R9</accession>
<dbReference type="Gene3D" id="3.40.50.300">
    <property type="entry name" value="P-loop containing nucleotide triphosphate hydrolases"/>
    <property type="match status" value="1"/>
</dbReference>
<evidence type="ECO:0000256" key="3">
    <source>
        <dbReference type="ARBA" id="ARBA00022801"/>
    </source>
</evidence>
<dbReference type="GO" id="GO:0006353">
    <property type="term" value="P:DNA-templated transcription termination"/>
    <property type="evidence" value="ECO:0007669"/>
    <property type="project" value="UniProtKB-UniRule"/>
</dbReference>
<dbReference type="GO" id="GO:0016787">
    <property type="term" value="F:hydrolase activity"/>
    <property type="evidence" value="ECO:0007669"/>
    <property type="project" value="UniProtKB-KW"/>
</dbReference>
<dbReference type="PROSITE" id="PS51856">
    <property type="entry name" value="RHO_RNA_BD"/>
    <property type="match status" value="1"/>
</dbReference>
<evidence type="ECO:0000256" key="1">
    <source>
        <dbReference type="ARBA" id="ARBA00022472"/>
    </source>
</evidence>
<feature type="region of interest" description="Disordered" evidence="12">
    <location>
        <begin position="71"/>
        <end position="157"/>
    </location>
</feature>
<comment type="similarity">
    <text evidence="9 11">Belongs to the Rho family.</text>
</comment>
<dbReference type="HAMAP" id="MF_01884">
    <property type="entry name" value="Rho"/>
    <property type="match status" value="1"/>
</dbReference>
<dbReference type="Proteomes" id="UP000231092">
    <property type="component" value="Unassembled WGS sequence"/>
</dbReference>
<evidence type="ECO:0000259" key="13">
    <source>
        <dbReference type="PROSITE" id="PS51856"/>
    </source>
</evidence>
<dbReference type="SMART" id="SM00959">
    <property type="entry name" value="Rho_N"/>
    <property type="match status" value="1"/>
</dbReference>
<dbReference type="RefSeq" id="WP_100306174.1">
    <property type="nucleotide sequence ID" value="NZ_PGET01000001.1"/>
</dbReference>
<dbReference type="InterPro" id="IPR000194">
    <property type="entry name" value="ATPase_F1/V1/A1_a/bsu_nucl-bd"/>
</dbReference>
<dbReference type="GO" id="GO:0003723">
    <property type="term" value="F:RNA binding"/>
    <property type="evidence" value="ECO:0007669"/>
    <property type="project" value="UniProtKB-UniRule"/>
</dbReference>
<feature type="compositionally biased region" description="Polar residues" evidence="12">
    <location>
        <begin position="71"/>
        <end position="86"/>
    </location>
</feature>
<dbReference type="InterPro" id="IPR041703">
    <property type="entry name" value="Rho_factor_ATP-bd"/>
</dbReference>
<keyword evidence="6 9" id="KW-0694">RNA-binding</keyword>
<dbReference type="OrthoDB" id="9805197at2"/>
<evidence type="ECO:0000256" key="10">
    <source>
        <dbReference type="NCBIfam" id="TIGR00767"/>
    </source>
</evidence>
<feature type="binding site" evidence="9">
    <location>
        <begin position="294"/>
        <end position="299"/>
    </location>
    <ligand>
        <name>ATP</name>
        <dbReference type="ChEBI" id="CHEBI:30616"/>
    </ligand>
</feature>
<keyword evidence="4 9" id="KW-0347">Helicase</keyword>
<dbReference type="Pfam" id="PF07498">
    <property type="entry name" value="Rho_N"/>
    <property type="match status" value="1"/>
</dbReference>
<comment type="caution">
    <text evidence="9">Lacks conserved residue(s) required for the propagation of feature annotation.</text>
</comment>
<feature type="domain" description="Rho RNA-BD" evidence="13">
    <location>
        <begin position="164"/>
        <end position="237"/>
    </location>
</feature>
<comment type="subunit">
    <text evidence="9">Homohexamer. The homohexamer assembles into an open ring structure.</text>
</comment>
<dbReference type="GO" id="GO:0008186">
    <property type="term" value="F:ATP-dependent activity, acting on RNA"/>
    <property type="evidence" value="ECO:0007669"/>
    <property type="project" value="UniProtKB-UniRule"/>
</dbReference>
<feature type="binding site" evidence="9">
    <location>
        <position position="325"/>
    </location>
    <ligand>
        <name>ATP</name>
        <dbReference type="ChEBI" id="CHEBI:30616"/>
    </ligand>
</feature>
<dbReference type="NCBIfam" id="NF006886">
    <property type="entry name" value="PRK09376.1"/>
    <property type="match status" value="1"/>
</dbReference>
<dbReference type="InterPro" id="IPR011113">
    <property type="entry name" value="Rho_RNA-bd"/>
</dbReference>
<evidence type="ECO:0000256" key="2">
    <source>
        <dbReference type="ARBA" id="ARBA00022741"/>
    </source>
</evidence>
<dbReference type="Gene3D" id="2.40.50.140">
    <property type="entry name" value="Nucleic acid-binding proteins"/>
    <property type="match status" value="1"/>
</dbReference>
<evidence type="ECO:0000256" key="9">
    <source>
        <dbReference type="HAMAP-Rule" id="MF_01884"/>
    </source>
</evidence>
<dbReference type="PANTHER" id="PTHR46425">
    <property type="entry name" value="TRANSCRIPTION TERMINATION FACTOR RHO"/>
    <property type="match status" value="1"/>
</dbReference>
<gene>
    <name evidence="9" type="primary">rho</name>
    <name evidence="14" type="ORF">H171_3403</name>
</gene>
<dbReference type="GO" id="GO:0004386">
    <property type="term" value="F:helicase activity"/>
    <property type="evidence" value="ECO:0007669"/>
    <property type="project" value="UniProtKB-UniRule"/>
</dbReference>
<dbReference type="CDD" id="cd04459">
    <property type="entry name" value="Rho_CSD"/>
    <property type="match status" value="1"/>
</dbReference>
<dbReference type="EMBL" id="PGET01000001">
    <property type="protein sequence ID" value="PJJ29843.1"/>
    <property type="molecule type" value="Genomic_DNA"/>
</dbReference>
<comment type="function">
    <text evidence="9">Facilitates transcription termination by a mechanism that involves Rho binding to the nascent RNA, activation of Rho's RNA-dependent ATPase activity, and release of the mRNA from the DNA template.</text>
</comment>
<feature type="compositionally biased region" description="Basic and acidic residues" evidence="12">
    <location>
        <begin position="135"/>
        <end position="150"/>
    </location>
</feature>
<dbReference type="PANTHER" id="PTHR46425:SF1">
    <property type="entry name" value="TRANSCRIPTION TERMINATION FACTOR RHO"/>
    <property type="match status" value="1"/>
</dbReference>
<dbReference type="SUPFAM" id="SSF52540">
    <property type="entry name" value="P-loop containing nucleoside triphosphate hydrolases"/>
    <property type="match status" value="1"/>
</dbReference>
<evidence type="ECO:0000256" key="11">
    <source>
        <dbReference type="PROSITE-ProRule" id="PRU01203"/>
    </source>
</evidence>
<dbReference type="NCBIfam" id="TIGR00767">
    <property type="entry name" value="rho"/>
    <property type="match status" value="1"/>
</dbReference>
<dbReference type="SMART" id="SM00382">
    <property type="entry name" value="AAA"/>
    <property type="match status" value="1"/>
</dbReference>
<protein>
    <recommendedName>
        <fullName evidence="9 10">Transcription termination factor Rho</fullName>
        <ecNumber evidence="9 10">3.6.4.-</ecNumber>
    </recommendedName>
    <alternativeName>
        <fullName evidence="9">ATP-dependent helicase Rho</fullName>
    </alternativeName>
</protein>
<dbReference type="InterPro" id="IPR011112">
    <property type="entry name" value="Rho-like_N"/>
</dbReference>
<dbReference type="AlphaFoldDB" id="A0A2M8Z8R9"/>
<evidence type="ECO:0000256" key="4">
    <source>
        <dbReference type="ARBA" id="ARBA00022806"/>
    </source>
</evidence>
<dbReference type="SUPFAM" id="SSF50249">
    <property type="entry name" value="Nucleic acid-binding proteins"/>
    <property type="match status" value="1"/>
</dbReference>
<evidence type="ECO:0000313" key="15">
    <source>
        <dbReference type="Proteomes" id="UP000231092"/>
    </source>
</evidence>
<dbReference type="Gene3D" id="1.10.720.10">
    <property type="match status" value="1"/>
</dbReference>
<name>A0A2M8Z8R9_9FIRM</name>
<dbReference type="Pfam" id="PF00006">
    <property type="entry name" value="ATP-synt_ab"/>
    <property type="match status" value="1"/>
</dbReference>
<evidence type="ECO:0000256" key="12">
    <source>
        <dbReference type="SAM" id="MobiDB-lite"/>
    </source>
</evidence>
<keyword evidence="7 9" id="KW-0805">Transcription regulation</keyword>
<evidence type="ECO:0000313" key="14">
    <source>
        <dbReference type="EMBL" id="PJJ29843.1"/>
    </source>
</evidence>
<dbReference type="InterPro" id="IPR003593">
    <property type="entry name" value="AAA+_ATPase"/>
</dbReference>
<keyword evidence="5 9" id="KW-0067">ATP-binding</keyword>
<evidence type="ECO:0000256" key="5">
    <source>
        <dbReference type="ARBA" id="ARBA00022840"/>
    </source>
</evidence>
<dbReference type="CDD" id="cd01128">
    <property type="entry name" value="rho_factor_C"/>
    <property type="match status" value="1"/>
</dbReference>
<keyword evidence="2 9" id="KW-0547">Nucleotide-binding</keyword>
<dbReference type="InterPro" id="IPR004665">
    <property type="entry name" value="Term_rho"/>
</dbReference>
<dbReference type="InterPro" id="IPR027417">
    <property type="entry name" value="P-loop_NTPase"/>
</dbReference>
<keyword evidence="8 9" id="KW-0804">Transcription</keyword>
<reference evidence="14 15" key="1">
    <citation type="submission" date="2017-11" db="EMBL/GenBank/DDBJ databases">
        <title>Understudied soil microbes with underappreciated capabilities: Untangling the Clostridium saccharolyticum group.</title>
        <authorList>
            <person name="Leschine S."/>
        </authorList>
    </citation>
    <scope>NUCLEOTIDE SEQUENCE [LARGE SCALE GENOMIC DNA]</scope>
    <source>
        <strain evidence="14 15">18A</strain>
    </source>
</reference>
<dbReference type="GO" id="GO:0005524">
    <property type="term" value="F:ATP binding"/>
    <property type="evidence" value="ECO:0007669"/>
    <property type="project" value="UniProtKB-UniRule"/>
</dbReference>
<evidence type="ECO:0000256" key="7">
    <source>
        <dbReference type="ARBA" id="ARBA00023015"/>
    </source>
</evidence>
<keyword evidence="1 9" id="KW-0806">Transcription termination</keyword>
<dbReference type="InterPro" id="IPR011129">
    <property type="entry name" value="CSD"/>
</dbReference>
<feature type="binding site" evidence="9">
    <location>
        <begin position="282"/>
        <end position="287"/>
    </location>
    <ligand>
        <name>ATP</name>
        <dbReference type="ChEBI" id="CHEBI:30616"/>
    </ligand>
</feature>
<proteinExistence type="inferred from homology"/>
<feature type="compositionally biased region" description="Low complexity" evidence="12">
    <location>
        <begin position="87"/>
        <end position="98"/>
    </location>
</feature>
<dbReference type="EC" id="3.6.4.-" evidence="9 10"/>
<keyword evidence="3 9" id="KW-0378">Hydrolase</keyword>
<sequence length="538" mass="59889">MREKLQTLPLAELKELAKAQGIKGCSSMRKAEIIDLLCEKGEEAPAFPASPGNVSAEKAEGVKKEVFKTVTAQPAPQTQPHTDSVSQQGQMNGDQQMQSAAGSQRKTVVRSYRPEGQQRPASYRPAQGNSTEPSARNEARPETVPEEPRGDFQPSPELQELDSGIEAHGILEVMPDGFGFIRCENYLPGENDVYVAPSQIRRFNMKTGDIIHGSRRVKTAAEKFAALLYVKKINGYPTSAAERRPNFENMTPIFPDKRLHMETQGGKNTTAMRVLDLLAPIGKGQRGMIVSPPKAGKTTLLKDVAKAITVNHPEIHLMILLIDERPEEVTDIKESIYGNNVEVLYSTFDELPDRHKRVSEMVIERAKRLVEHGRDVVILLDSITRLARAYNLTVAPSGRTLSGGLDPAALHMPKRFFGAARNMREGGSLTVLATALVDTGSRMDDVIYEEFKGTGNMELVLDRKLSEKRIFPAIDILKSGTRRDDLLLTREEAETVDIVRKATNTLKPEDAVEKILDLFSRTRNNREFVETSKKMRFF</sequence>
<organism evidence="14 15">
    <name type="scientific">[Clostridium] celerecrescens 18A</name>
    <dbReference type="NCBI Taxonomy" id="1286362"/>
    <lineage>
        <taxon>Bacteria</taxon>
        <taxon>Bacillati</taxon>
        <taxon>Bacillota</taxon>
        <taxon>Clostridia</taxon>
        <taxon>Lachnospirales</taxon>
        <taxon>Lachnospiraceae</taxon>
        <taxon>Lacrimispora</taxon>
    </lineage>
</organism>
<dbReference type="Pfam" id="PF07497">
    <property type="entry name" value="Rho_RNA_bind"/>
    <property type="match status" value="1"/>
</dbReference>